<sequence length="793" mass="83935">MAIIRNLLVRAGADFSELQKEMQNAQKFMKSAGKEITSIGKTLTLGITTTLLGLGTAAVSVSANFQESISKVAAISGATGDDLERLTEKAKEMGATTKYSASESAEAFQYMAMAGWKTEDMLDGISGIMNLAAASGEELATVSDICTDALTAFGMSASDSGRFADILASASSNANTNVSMLGESFKYVAPLCGSMGYSAEDTSIALSLMANAGIKGSQSGTSLKTALTNMLSPTSSMASVMEEYSLSLTNADGSMKSLKEVMDMLREKMGGLDEVTQGAAASTLFGKEALAGMLSIINASDSDYDKLTQAIYNCDGTAKTMADTMQDNLNGKLTQLKSALEGVAISFGEVLIPMLMKAVEKITNVVQKFANLDEETRKLILIIGAIAASIGPLLLVIGKLITTGSKIAGWGKGVAAAMKGVMAGTKGIGAVMTAVFGPGGVIIAVIAGIAALVAGFIYLWNTNEDFKNFFINTWNAIVEFMAPILEYLKTVIVQCWVDITTMLQPYIDGIKTFIVEAWNFILTTIVPILNNIWSAIVTAWQYVWDTLQPILAGLKETISVAWDFILSVISIALEKISTVVSAGFAIVKEIFTAVTTAIKFIWNNFGDLIVSKIKNVWDTVTGVVKGASQVLQGIFQTLTGLLTGNWEKCWQGISNIVSGVWQGITSFVKGGINAIISSINMFIRGINKIKVPDFVPGLGGKGFNISEIPMLAKGTDYFQGGLAIVGEQGPELVSMPRGSQVTPNKETENILSNGGTFILQTVLDGKVVAETIAPYTDIVGGNRLSLSKRGVLV</sequence>
<feature type="transmembrane region" description="Helical" evidence="2">
    <location>
        <begin position="379"/>
        <end position="401"/>
    </location>
</feature>
<evidence type="ECO:0000313" key="4">
    <source>
        <dbReference type="EMBL" id="MBC5640206.1"/>
    </source>
</evidence>
<keyword evidence="5" id="KW-1185">Reference proteome</keyword>
<dbReference type="Gene3D" id="1.20.120.20">
    <property type="entry name" value="Apolipoprotein"/>
    <property type="match status" value="1"/>
</dbReference>
<dbReference type="InterPro" id="IPR016024">
    <property type="entry name" value="ARM-type_fold"/>
</dbReference>
<keyword evidence="2" id="KW-1133">Transmembrane helix</keyword>
<evidence type="ECO:0000256" key="2">
    <source>
        <dbReference type="SAM" id="Phobius"/>
    </source>
</evidence>
<comment type="caution">
    <text evidence="4">The sequence shown here is derived from an EMBL/GenBank/DDBJ whole genome shotgun (WGS) entry which is preliminary data.</text>
</comment>
<keyword evidence="2" id="KW-0812">Transmembrane</keyword>
<dbReference type="RefSeq" id="WP_186835076.1">
    <property type="nucleotide sequence ID" value="NZ_JACOOQ010000010.1"/>
</dbReference>
<accession>A0A8I0AA17</accession>
<dbReference type="Proteomes" id="UP000662088">
    <property type="component" value="Unassembled WGS sequence"/>
</dbReference>
<name>A0A8I0AA17_9CLOT</name>
<dbReference type="AlphaFoldDB" id="A0A8I0AA17"/>
<keyword evidence="1" id="KW-1188">Viral release from host cell</keyword>
<evidence type="ECO:0000259" key="3">
    <source>
        <dbReference type="Pfam" id="PF10145"/>
    </source>
</evidence>
<dbReference type="PANTHER" id="PTHR37813">
    <property type="entry name" value="FELS-2 PROPHAGE PROTEIN"/>
    <property type="match status" value="1"/>
</dbReference>
<dbReference type="PANTHER" id="PTHR37813:SF1">
    <property type="entry name" value="FELS-2 PROPHAGE PROTEIN"/>
    <property type="match status" value="1"/>
</dbReference>
<dbReference type="Pfam" id="PF10145">
    <property type="entry name" value="PhageMin_Tail"/>
    <property type="match status" value="1"/>
</dbReference>
<feature type="domain" description="Phage tail tape measure protein" evidence="3">
    <location>
        <begin position="88"/>
        <end position="286"/>
    </location>
</feature>
<dbReference type="InterPro" id="IPR010090">
    <property type="entry name" value="Phage_tape_meas"/>
</dbReference>
<feature type="transmembrane region" description="Helical" evidence="2">
    <location>
        <begin position="441"/>
        <end position="460"/>
    </location>
</feature>
<proteinExistence type="predicted"/>
<keyword evidence="2" id="KW-0472">Membrane</keyword>
<organism evidence="4 5">
    <name type="scientific">Clostridium lentum</name>
    <dbReference type="NCBI Taxonomy" id="2763037"/>
    <lineage>
        <taxon>Bacteria</taxon>
        <taxon>Bacillati</taxon>
        <taxon>Bacillota</taxon>
        <taxon>Clostridia</taxon>
        <taxon>Eubacteriales</taxon>
        <taxon>Clostridiaceae</taxon>
        <taxon>Clostridium</taxon>
    </lineage>
</organism>
<protein>
    <submittedName>
        <fullName evidence="4">Phage tail tape measure protein</fullName>
    </submittedName>
</protein>
<evidence type="ECO:0000313" key="5">
    <source>
        <dbReference type="Proteomes" id="UP000662088"/>
    </source>
</evidence>
<reference evidence="4" key="1">
    <citation type="submission" date="2020-08" db="EMBL/GenBank/DDBJ databases">
        <title>Genome public.</title>
        <authorList>
            <person name="Liu C."/>
            <person name="Sun Q."/>
        </authorList>
    </citation>
    <scope>NUCLEOTIDE SEQUENCE</scope>
    <source>
        <strain evidence="4">NSJ-42</strain>
    </source>
</reference>
<evidence type="ECO:0000256" key="1">
    <source>
        <dbReference type="ARBA" id="ARBA00022612"/>
    </source>
</evidence>
<dbReference type="EMBL" id="JACOOQ010000010">
    <property type="protein sequence ID" value="MBC5640206.1"/>
    <property type="molecule type" value="Genomic_DNA"/>
</dbReference>
<feature type="transmembrane region" description="Helical" evidence="2">
    <location>
        <begin position="413"/>
        <end position="435"/>
    </location>
</feature>
<gene>
    <name evidence="4" type="ORF">H8R92_07125</name>
</gene>
<dbReference type="SUPFAM" id="SSF48371">
    <property type="entry name" value="ARM repeat"/>
    <property type="match status" value="1"/>
</dbReference>
<dbReference type="NCBIfam" id="TIGR01760">
    <property type="entry name" value="tape_meas_TP901"/>
    <property type="match status" value="1"/>
</dbReference>